<comment type="similarity">
    <text evidence="1">Belongs to the FemABX family.</text>
</comment>
<dbReference type="GO" id="GO:0071555">
    <property type="term" value="P:cell wall organization"/>
    <property type="evidence" value="ECO:0007669"/>
    <property type="project" value="UniProtKB-KW"/>
</dbReference>
<evidence type="ECO:0000256" key="6">
    <source>
        <dbReference type="ARBA" id="ARBA00023316"/>
    </source>
</evidence>
<sequence>MDKEEWNKGAGHPMQSFEWGEFREKMGNKVSRIIGEKQYQIIWSKLPLGFWFGYCPMSEMPSEADLKKFEGGIGVRFEPNEMKGTKIPERLVLGRHLFKPKTYWIDLTKSEEDLLKNMTSKCRYNIRLAEKHGVTVEEDSLSLSEYLRLMFGKTSKRQKIYAHSENYHRELVKLDFVHLFKAEYKDKVIASWVIFAWKDFIYYAYGAFDDEYKYLMAPVLGLWEIIKWAKKEGYKTMDLWGAEEGKGFSRFKEQFGPQLVEMAGTYDLPINEPWYMFFRIAEWVRWKALRAFS</sequence>
<keyword evidence="3" id="KW-0133">Cell shape</keyword>
<organism evidence="7 8">
    <name type="scientific">Candidatus Amesbacteria bacterium RIFCSPHIGHO2_01_FULL_48_32b</name>
    <dbReference type="NCBI Taxonomy" id="1797253"/>
    <lineage>
        <taxon>Bacteria</taxon>
        <taxon>Candidatus Amesiibacteriota</taxon>
    </lineage>
</organism>
<keyword evidence="2" id="KW-0808">Transferase</keyword>
<evidence type="ECO:0000256" key="5">
    <source>
        <dbReference type="ARBA" id="ARBA00023315"/>
    </source>
</evidence>
<evidence type="ECO:0000256" key="3">
    <source>
        <dbReference type="ARBA" id="ARBA00022960"/>
    </source>
</evidence>
<evidence type="ECO:0000256" key="4">
    <source>
        <dbReference type="ARBA" id="ARBA00022984"/>
    </source>
</evidence>
<dbReference type="EMBL" id="MEXH01000002">
    <property type="protein sequence ID" value="OGC93071.1"/>
    <property type="molecule type" value="Genomic_DNA"/>
</dbReference>
<evidence type="ECO:0000256" key="2">
    <source>
        <dbReference type="ARBA" id="ARBA00022679"/>
    </source>
</evidence>
<dbReference type="InterPro" id="IPR050644">
    <property type="entry name" value="PG_Glycine_Bridge_Synth"/>
</dbReference>
<dbReference type="PANTHER" id="PTHR36174:SF1">
    <property type="entry name" value="LIPID II:GLYCINE GLYCYLTRANSFERASE"/>
    <property type="match status" value="1"/>
</dbReference>
<protein>
    <recommendedName>
        <fullName evidence="9">BioF2-like acetyltransferase domain-containing protein</fullName>
    </recommendedName>
</protein>
<evidence type="ECO:0000313" key="7">
    <source>
        <dbReference type="EMBL" id="OGC93071.1"/>
    </source>
</evidence>
<dbReference type="Proteomes" id="UP000178176">
    <property type="component" value="Unassembled WGS sequence"/>
</dbReference>
<reference evidence="7 8" key="1">
    <citation type="journal article" date="2016" name="Nat. Commun.">
        <title>Thousands of microbial genomes shed light on interconnected biogeochemical processes in an aquifer system.</title>
        <authorList>
            <person name="Anantharaman K."/>
            <person name="Brown C.T."/>
            <person name="Hug L.A."/>
            <person name="Sharon I."/>
            <person name="Castelle C.J."/>
            <person name="Probst A.J."/>
            <person name="Thomas B.C."/>
            <person name="Singh A."/>
            <person name="Wilkins M.J."/>
            <person name="Karaoz U."/>
            <person name="Brodie E.L."/>
            <person name="Williams K.H."/>
            <person name="Hubbard S.S."/>
            <person name="Banfield J.F."/>
        </authorList>
    </citation>
    <scope>NUCLEOTIDE SEQUENCE [LARGE SCALE GENOMIC DNA]</scope>
</reference>
<dbReference type="Pfam" id="PF02388">
    <property type="entry name" value="FemAB"/>
    <property type="match status" value="2"/>
</dbReference>
<dbReference type="GO" id="GO:0016755">
    <property type="term" value="F:aminoacyltransferase activity"/>
    <property type="evidence" value="ECO:0007669"/>
    <property type="project" value="InterPro"/>
</dbReference>
<dbReference type="GO" id="GO:0008360">
    <property type="term" value="P:regulation of cell shape"/>
    <property type="evidence" value="ECO:0007669"/>
    <property type="project" value="UniProtKB-KW"/>
</dbReference>
<accession>A0A1F4YGN0</accession>
<dbReference type="InterPro" id="IPR003447">
    <property type="entry name" value="FEMABX"/>
</dbReference>
<keyword evidence="5" id="KW-0012">Acyltransferase</keyword>
<keyword evidence="4" id="KW-0573">Peptidoglycan synthesis</keyword>
<gene>
    <name evidence="7" type="ORF">A2876_00795</name>
</gene>
<evidence type="ECO:0000313" key="8">
    <source>
        <dbReference type="Proteomes" id="UP000178176"/>
    </source>
</evidence>
<dbReference type="GO" id="GO:0009252">
    <property type="term" value="P:peptidoglycan biosynthetic process"/>
    <property type="evidence" value="ECO:0007669"/>
    <property type="project" value="UniProtKB-KW"/>
</dbReference>
<proteinExistence type="inferred from homology"/>
<dbReference type="PROSITE" id="PS51191">
    <property type="entry name" value="FEMABX"/>
    <property type="match status" value="1"/>
</dbReference>
<dbReference type="AlphaFoldDB" id="A0A1F4YGN0"/>
<evidence type="ECO:0008006" key="9">
    <source>
        <dbReference type="Google" id="ProtNLM"/>
    </source>
</evidence>
<dbReference type="InterPro" id="IPR016181">
    <property type="entry name" value="Acyl_CoA_acyltransferase"/>
</dbReference>
<dbReference type="SUPFAM" id="SSF55729">
    <property type="entry name" value="Acyl-CoA N-acyltransferases (Nat)"/>
    <property type="match status" value="1"/>
</dbReference>
<evidence type="ECO:0000256" key="1">
    <source>
        <dbReference type="ARBA" id="ARBA00009943"/>
    </source>
</evidence>
<name>A0A1F4YGN0_9BACT</name>
<dbReference type="Gene3D" id="3.40.630.30">
    <property type="match status" value="2"/>
</dbReference>
<dbReference type="PANTHER" id="PTHR36174">
    <property type="entry name" value="LIPID II:GLYCINE GLYCYLTRANSFERASE"/>
    <property type="match status" value="1"/>
</dbReference>
<keyword evidence="6" id="KW-0961">Cell wall biogenesis/degradation</keyword>
<comment type="caution">
    <text evidence="7">The sequence shown here is derived from an EMBL/GenBank/DDBJ whole genome shotgun (WGS) entry which is preliminary data.</text>
</comment>